<sequence length="149" mass="16310">MTALPPNTLVEQQVELVRVVLELRPGMSRHLASKVLPHVGADARAAVEEVIALLDEETGIDSSLPSVLDHAIGATRQEITAGTYEEKVAIPPERLIGCSVAFDRHRRLTPEAEALQAALPRLEQLHQAARRAVDFAEAIRLSIRMIKAE</sequence>
<name>A0A1I0WEF2_9RHOB</name>
<keyword evidence="2" id="KW-1185">Reference proteome</keyword>
<dbReference type="OrthoDB" id="7859359at2"/>
<organism evidence="1 2">
    <name type="scientific">Poseidonocella pacifica</name>
    <dbReference type="NCBI Taxonomy" id="871651"/>
    <lineage>
        <taxon>Bacteria</taxon>
        <taxon>Pseudomonadati</taxon>
        <taxon>Pseudomonadota</taxon>
        <taxon>Alphaproteobacteria</taxon>
        <taxon>Rhodobacterales</taxon>
        <taxon>Roseobacteraceae</taxon>
        <taxon>Poseidonocella</taxon>
    </lineage>
</organism>
<accession>A0A1I0WEF2</accession>
<dbReference type="EMBL" id="FOJU01000002">
    <property type="protein sequence ID" value="SFA86550.1"/>
    <property type="molecule type" value="Genomic_DNA"/>
</dbReference>
<dbReference type="AlphaFoldDB" id="A0A1I0WEF2"/>
<dbReference type="RefSeq" id="WP_092061975.1">
    <property type="nucleotide sequence ID" value="NZ_FOJU01000002.1"/>
</dbReference>
<gene>
    <name evidence="1" type="ORF">SAMN05421688_1292</name>
</gene>
<reference evidence="1 2" key="1">
    <citation type="submission" date="2016-10" db="EMBL/GenBank/DDBJ databases">
        <authorList>
            <person name="de Groot N.N."/>
        </authorList>
    </citation>
    <scope>NUCLEOTIDE SEQUENCE [LARGE SCALE GENOMIC DNA]</scope>
    <source>
        <strain evidence="1 2">DSM 29316</strain>
    </source>
</reference>
<evidence type="ECO:0000313" key="2">
    <source>
        <dbReference type="Proteomes" id="UP000198796"/>
    </source>
</evidence>
<proteinExistence type="predicted"/>
<dbReference type="STRING" id="871651.SAMN05421688_1292"/>
<dbReference type="Proteomes" id="UP000198796">
    <property type="component" value="Unassembled WGS sequence"/>
</dbReference>
<protein>
    <submittedName>
        <fullName evidence="1">Uncharacterized protein</fullName>
    </submittedName>
</protein>
<evidence type="ECO:0000313" key="1">
    <source>
        <dbReference type="EMBL" id="SFA86550.1"/>
    </source>
</evidence>